<keyword evidence="4 6" id="KW-0862">Zinc</keyword>
<reference evidence="7" key="1">
    <citation type="submission" date="2022-06" db="EMBL/GenBank/DDBJ databases">
        <title>Vallitalea longa sp. nov., an anaerobic bacterium isolated from marine sediment.</title>
        <authorList>
            <person name="Hirano S."/>
            <person name="Terahara T."/>
            <person name="Mori K."/>
            <person name="Hamada M."/>
            <person name="Matsumoto R."/>
            <person name="Kobayashi T."/>
        </authorList>
    </citation>
    <scope>NUCLEOTIDE SEQUENCE</scope>
    <source>
        <strain evidence="7">SH18-1</strain>
    </source>
</reference>
<keyword evidence="3 6" id="KW-0479">Metal-binding</keyword>
<evidence type="ECO:0000313" key="8">
    <source>
        <dbReference type="Proteomes" id="UP001144256"/>
    </source>
</evidence>
<dbReference type="InterPro" id="IPR014710">
    <property type="entry name" value="RmlC-like_jellyroll"/>
</dbReference>
<dbReference type="GO" id="GO:0008697">
    <property type="term" value="F:4-deoxy-L-threo-5-hexosulose-uronate ketol-isomerase activity"/>
    <property type="evidence" value="ECO:0007669"/>
    <property type="project" value="UniProtKB-UniRule"/>
</dbReference>
<evidence type="ECO:0000313" key="7">
    <source>
        <dbReference type="EMBL" id="GKX29170.1"/>
    </source>
</evidence>
<dbReference type="HAMAP" id="MF_00687">
    <property type="entry name" value="KduI"/>
    <property type="match status" value="1"/>
</dbReference>
<comment type="function">
    <text evidence="6">Catalyzes the isomerization of 5-dehydro-4-deoxy-D-glucuronate to 3-deoxy-D-glycero-2,5-hexodiulosonate.</text>
</comment>
<dbReference type="InterPro" id="IPR007045">
    <property type="entry name" value="KduI"/>
</dbReference>
<comment type="caution">
    <text evidence="7">The sequence shown here is derived from an EMBL/GenBank/DDBJ whole genome shotgun (WGS) entry which is preliminary data.</text>
</comment>
<dbReference type="CDD" id="cd20294">
    <property type="entry name" value="cupin_KduI_N"/>
    <property type="match status" value="1"/>
</dbReference>
<feature type="binding site" evidence="6">
    <location>
        <position position="211"/>
    </location>
    <ligand>
        <name>Zn(2+)</name>
        <dbReference type="ChEBI" id="CHEBI:29105"/>
    </ligand>
</feature>
<dbReference type="GO" id="GO:0019698">
    <property type="term" value="P:D-galacturonate catabolic process"/>
    <property type="evidence" value="ECO:0007669"/>
    <property type="project" value="TreeGrafter"/>
</dbReference>
<evidence type="ECO:0000256" key="5">
    <source>
        <dbReference type="ARBA" id="ARBA00023235"/>
    </source>
</evidence>
<dbReference type="InterPro" id="IPR027449">
    <property type="entry name" value="KduI_N"/>
</dbReference>
<evidence type="ECO:0000256" key="3">
    <source>
        <dbReference type="ARBA" id="ARBA00022723"/>
    </source>
</evidence>
<keyword evidence="8" id="KW-1185">Reference proteome</keyword>
<feature type="binding site" evidence="6">
    <location>
        <position position="204"/>
    </location>
    <ligand>
        <name>Zn(2+)</name>
        <dbReference type="ChEBI" id="CHEBI:29105"/>
    </ligand>
</feature>
<dbReference type="PANTHER" id="PTHR38461">
    <property type="entry name" value="4-DEOXY-L-THREO-5-HEXOSULOSE-URONATE KETOL-ISOMERASE"/>
    <property type="match status" value="1"/>
</dbReference>
<organism evidence="7 8">
    <name type="scientific">Vallitalea longa</name>
    <dbReference type="NCBI Taxonomy" id="2936439"/>
    <lineage>
        <taxon>Bacteria</taxon>
        <taxon>Bacillati</taxon>
        <taxon>Bacillota</taxon>
        <taxon>Clostridia</taxon>
        <taxon>Lachnospirales</taxon>
        <taxon>Vallitaleaceae</taxon>
        <taxon>Vallitalea</taxon>
    </lineage>
</organism>
<dbReference type="Gene3D" id="2.60.120.10">
    <property type="entry name" value="Jelly Rolls"/>
    <property type="match status" value="1"/>
</dbReference>
<dbReference type="GO" id="GO:0045490">
    <property type="term" value="P:pectin catabolic process"/>
    <property type="evidence" value="ECO:0007669"/>
    <property type="project" value="UniProtKB-UniRule"/>
</dbReference>
<dbReference type="PIRSF" id="PIRSF006625">
    <property type="entry name" value="KduI"/>
    <property type="match status" value="1"/>
</dbReference>
<dbReference type="Pfam" id="PF04962">
    <property type="entry name" value="KduI"/>
    <property type="match status" value="1"/>
</dbReference>
<accession>A0A9W5Y8J3</accession>
<dbReference type="GO" id="GO:0042840">
    <property type="term" value="P:D-glucuronate catabolic process"/>
    <property type="evidence" value="ECO:0007669"/>
    <property type="project" value="TreeGrafter"/>
</dbReference>
<dbReference type="GO" id="GO:0008270">
    <property type="term" value="F:zinc ion binding"/>
    <property type="evidence" value="ECO:0007669"/>
    <property type="project" value="UniProtKB-UniRule"/>
</dbReference>
<proteinExistence type="inferred from homology"/>
<comment type="catalytic activity">
    <reaction evidence="1 6">
        <text>5-dehydro-4-deoxy-D-glucuronate = 3-deoxy-D-glycero-2,5-hexodiulosonate</text>
        <dbReference type="Rhea" id="RHEA:23896"/>
        <dbReference type="ChEBI" id="CHEBI:17117"/>
        <dbReference type="ChEBI" id="CHEBI:29071"/>
        <dbReference type="EC" id="5.3.1.17"/>
    </reaction>
</comment>
<sequence>MWCVRKMIIREPANSRDFKHYTTDRLREEFLIQDLFQVGKIQRVYSHIDRIITMGYCPGDKPQELGEGLDIWSTLGTDYFLERRELGAINVGGKGTIKVDGKEFTMNHQDGIYVGMGAKEVVFSSEDVKNPAKFYTLSAPAHKTYPNVHIDITKAKQVKLGDQSNCNKRTIFQFLHPDVLETCQLSMGLTKMESGNVWNTLPCHTHERRMEVYFYFDLSEDDVVFHLMGKPDETRHIVMRNEEAVISPSWSIHSGCGSTNYSFIWGMVGENKAFTDMDGIDMKDLK</sequence>
<dbReference type="InterPro" id="IPR021120">
    <property type="entry name" value="KduI/IolB_isomerase"/>
</dbReference>
<protein>
    <recommendedName>
        <fullName evidence="6">4-deoxy-L-threo-5-hexosulose-uronate ketol-isomerase</fullName>
        <ecNumber evidence="6">5.3.1.17</ecNumber>
    </recommendedName>
    <alternativeName>
        <fullName evidence="6">5-keto-4-deoxyuronate isomerase</fullName>
    </alternativeName>
    <alternativeName>
        <fullName evidence="6">DKI isomerase</fullName>
    </alternativeName>
</protein>
<dbReference type="InterPro" id="IPR011051">
    <property type="entry name" value="RmlC_Cupin_sf"/>
</dbReference>
<feature type="binding site" evidence="6">
    <location>
        <position position="253"/>
    </location>
    <ligand>
        <name>Zn(2+)</name>
        <dbReference type="ChEBI" id="CHEBI:29105"/>
    </ligand>
</feature>
<evidence type="ECO:0000256" key="2">
    <source>
        <dbReference type="ARBA" id="ARBA00008086"/>
    </source>
</evidence>
<dbReference type="EC" id="5.3.1.17" evidence="6"/>
<dbReference type="AlphaFoldDB" id="A0A9W5Y8J3"/>
<dbReference type="Proteomes" id="UP001144256">
    <property type="component" value="Unassembled WGS sequence"/>
</dbReference>
<dbReference type="SUPFAM" id="SSF51182">
    <property type="entry name" value="RmlC-like cupins"/>
    <property type="match status" value="1"/>
</dbReference>
<dbReference type="NCBIfam" id="NF002091">
    <property type="entry name" value="PRK00924.1"/>
    <property type="match status" value="1"/>
</dbReference>
<keyword evidence="5 6" id="KW-0413">Isomerase</keyword>
<dbReference type="PANTHER" id="PTHR38461:SF1">
    <property type="entry name" value="4-DEOXY-L-THREO-5-HEXOSULOSE-URONATE KETOL-ISOMERASE"/>
    <property type="match status" value="1"/>
</dbReference>
<dbReference type="CDD" id="cd20491">
    <property type="entry name" value="cupin_KduI_C"/>
    <property type="match status" value="1"/>
</dbReference>
<dbReference type="Gene3D" id="2.60.120.520">
    <property type="entry name" value="pectin degrading enzyme 5-keto 4- deoxyuronate isomerase, domain 1"/>
    <property type="match status" value="1"/>
</dbReference>
<dbReference type="EMBL" id="BRLB01000003">
    <property type="protein sequence ID" value="GKX29170.1"/>
    <property type="molecule type" value="Genomic_DNA"/>
</dbReference>
<comment type="cofactor">
    <cofactor evidence="6">
        <name>Zn(2+)</name>
        <dbReference type="ChEBI" id="CHEBI:29105"/>
    </cofactor>
    <text evidence="6">Binds 1 zinc ion per subunit.</text>
</comment>
<gene>
    <name evidence="6 7" type="primary">kduI</name>
    <name evidence="7" type="ORF">SH1V18_16500</name>
</gene>
<evidence type="ECO:0000256" key="1">
    <source>
        <dbReference type="ARBA" id="ARBA00000552"/>
    </source>
</evidence>
<evidence type="ECO:0000256" key="4">
    <source>
        <dbReference type="ARBA" id="ARBA00022833"/>
    </source>
</evidence>
<evidence type="ECO:0000256" key="6">
    <source>
        <dbReference type="HAMAP-Rule" id="MF_00687"/>
    </source>
</evidence>
<comment type="pathway">
    <text evidence="6">Glycan metabolism; pectin degradation; 2-dehydro-3-deoxy-D-gluconate from pectin: step 4/5.</text>
</comment>
<feature type="binding site" evidence="6">
    <location>
        <position position="206"/>
    </location>
    <ligand>
        <name>Zn(2+)</name>
        <dbReference type="ChEBI" id="CHEBI:29105"/>
    </ligand>
</feature>
<comment type="similarity">
    <text evidence="2 6">Belongs to the KduI family.</text>
</comment>
<name>A0A9W5Y8J3_9FIRM</name>